<keyword evidence="2" id="KW-0732">Signal</keyword>
<proteinExistence type="predicted"/>
<feature type="signal peptide" evidence="2">
    <location>
        <begin position="1"/>
        <end position="18"/>
    </location>
</feature>
<organism evidence="3 4">
    <name type="scientific">Anopheles quadriannulatus</name>
    <name type="common">Mosquito</name>
    <dbReference type="NCBI Taxonomy" id="34691"/>
    <lineage>
        <taxon>Eukaryota</taxon>
        <taxon>Metazoa</taxon>
        <taxon>Ecdysozoa</taxon>
        <taxon>Arthropoda</taxon>
        <taxon>Hexapoda</taxon>
        <taxon>Insecta</taxon>
        <taxon>Pterygota</taxon>
        <taxon>Neoptera</taxon>
        <taxon>Endopterygota</taxon>
        <taxon>Diptera</taxon>
        <taxon>Nematocera</taxon>
        <taxon>Culicoidea</taxon>
        <taxon>Culicidae</taxon>
        <taxon>Anophelinae</taxon>
        <taxon>Anopheles</taxon>
    </lineage>
</organism>
<feature type="region of interest" description="Disordered" evidence="1">
    <location>
        <begin position="26"/>
        <end position="48"/>
    </location>
</feature>
<evidence type="ECO:0000313" key="4">
    <source>
        <dbReference type="Proteomes" id="UP000076407"/>
    </source>
</evidence>
<sequence>MWHLWIVLLVFTTDCSFSDCTVYGNVNESPDDTGHASASRSLTTQPMD</sequence>
<evidence type="ECO:0000256" key="2">
    <source>
        <dbReference type="SAM" id="SignalP"/>
    </source>
</evidence>
<feature type="chain" id="PRO_5008143453" evidence="2">
    <location>
        <begin position="19"/>
        <end position="48"/>
    </location>
</feature>
<feature type="compositionally biased region" description="Polar residues" evidence="1">
    <location>
        <begin position="36"/>
        <end position="48"/>
    </location>
</feature>
<name>A0A182XTP9_ANOQN</name>
<dbReference type="AlphaFoldDB" id="A0A182XTP9"/>
<evidence type="ECO:0000313" key="3">
    <source>
        <dbReference type="EnsemblMetazoa" id="AQUA015184-PA"/>
    </source>
</evidence>
<keyword evidence="4" id="KW-1185">Reference proteome</keyword>
<dbReference type="Proteomes" id="UP000076407">
    <property type="component" value="Unassembled WGS sequence"/>
</dbReference>
<dbReference type="VEuPathDB" id="VectorBase:AQUA015184"/>
<evidence type="ECO:0000256" key="1">
    <source>
        <dbReference type="SAM" id="MobiDB-lite"/>
    </source>
</evidence>
<reference evidence="3" key="1">
    <citation type="submission" date="2020-05" db="UniProtKB">
        <authorList>
            <consortium name="EnsemblMetazoa"/>
        </authorList>
    </citation>
    <scope>IDENTIFICATION</scope>
    <source>
        <strain evidence="3">SANGQUA</strain>
    </source>
</reference>
<protein>
    <submittedName>
        <fullName evidence="3">Uncharacterized protein</fullName>
    </submittedName>
</protein>
<dbReference type="EnsemblMetazoa" id="AQUA015184-RA">
    <property type="protein sequence ID" value="AQUA015184-PA"/>
    <property type="gene ID" value="AQUA015184"/>
</dbReference>
<accession>A0A182XTP9</accession>